<dbReference type="RefSeq" id="WP_121255285.1">
    <property type="nucleotide sequence ID" value="NZ_RBIL01000002.1"/>
</dbReference>
<keyword evidence="2" id="KW-0812">Transmembrane</keyword>
<dbReference type="EMBL" id="RBIL01000002">
    <property type="protein sequence ID" value="RKQ87043.1"/>
    <property type="molecule type" value="Genomic_DNA"/>
</dbReference>
<keyword evidence="3" id="KW-1133">Transmembrane helix</keyword>
<dbReference type="PANTHER" id="PTHR30168:SF0">
    <property type="entry name" value="INNER MEMBRANE PROTEIN"/>
    <property type="match status" value="1"/>
</dbReference>
<evidence type="ECO:0000256" key="5">
    <source>
        <dbReference type="SAM" id="MobiDB-lite"/>
    </source>
</evidence>
<dbReference type="GO" id="GO:0016020">
    <property type="term" value="C:membrane"/>
    <property type="evidence" value="ECO:0007669"/>
    <property type="project" value="UniProtKB-SubCell"/>
</dbReference>
<gene>
    <name evidence="6" type="ORF">C8N24_5063</name>
</gene>
<evidence type="ECO:0000256" key="1">
    <source>
        <dbReference type="ARBA" id="ARBA00004167"/>
    </source>
</evidence>
<evidence type="ECO:0000256" key="2">
    <source>
        <dbReference type="ARBA" id="ARBA00022692"/>
    </source>
</evidence>
<protein>
    <recommendedName>
        <fullName evidence="8">Metalloprotease</fullName>
    </recommendedName>
</protein>
<organism evidence="6 7">
    <name type="scientific">Solirubrobacter pauli</name>
    <dbReference type="NCBI Taxonomy" id="166793"/>
    <lineage>
        <taxon>Bacteria</taxon>
        <taxon>Bacillati</taxon>
        <taxon>Actinomycetota</taxon>
        <taxon>Thermoleophilia</taxon>
        <taxon>Solirubrobacterales</taxon>
        <taxon>Solirubrobacteraceae</taxon>
        <taxon>Solirubrobacter</taxon>
    </lineage>
</organism>
<evidence type="ECO:0000256" key="3">
    <source>
        <dbReference type="ARBA" id="ARBA00022989"/>
    </source>
</evidence>
<evidence type="ECO:0000256" key="4">
    <source>
        <dbReference type="ARBA" id="ARBA00023136"/>
    </source>
</evidence>
<dbReference type="InterPro" id="IPR007343">
    <property type="entry name" value="Uncharacterised_pept_Zn_put"/>
</dbReference>
<accession>A0A660L539</accession>
<keyword evidence="7" id="KW-1185">Reference proteome</keyword>
<evidence type="ECO:0000313" key="7">
    <source>
        <dbReference type="Proteomes" id="UP000278962"/>
    </source>
</evidence>
<proteinExistence type="predicted"/>
<reference evidence="6 7" key="1">
    <citation type="submission" date="2018-10" db="EMBL/GenBank/DDBJ databases">
        <title>Genomic Encyclopedia of Archaeal and Bacterial Type Strains, Phase II (KMG-II): from individual species to whole genera.</title>
        <authorList>
            <person name="Goeker M."/>
        </authorList>
    </citation>
    <scope>NUCLEOTIDE SEQUENCE [LARGE SCALE GENOMIC DNA]</scope>
    <source>
        <strain evidence="6 7">DSM 14954</strain>
    </source>
</reference>
<comment type="subcellular location">
    <subcellularLocation>
        <location evidence="1">Membrane</location>
        <topology evidence="1">Single-pass membrane protein</topology>
    </subcellularLocation>
</comment>
<dbReference type="AlphaFoldDB" id="A0A660L539"/>
<evidence type="ECO:0000313" key="6">
    <source>
        <dbReference type="EMBL" id="RKQ87043.1"/>
    </source>
</evidence>
<feature type="region of interest" description="Disordered" evidence="5">
    <location>
        <begin position="223"/>
        <end position="248"/>
    </location>
</feature>
<keyword evidence="4" id="KW-0472">Membrane</keyword>
<dbReference type="Pfam" id="PF04228">
    <property type="entry name" value="Zn_peptidase"/>
    <property type="match status" value="1"/>
</dbReference>
<dbReference type="PANTHER" id="PTHR30168">
    <property type="entry name" value="PUTATIVE MEMBRANE PROTEIN YPFJ"/>
    <property type="match status" value="1"/>
</dbReference>
<name>A0A660L539_9ACTN</name>
<sequence>MKFLIGGMLTLVVAGGTFLYLGTARADEPSRAPASDAHGLVLGSAQEAQPETMTDFLTAVTKDVDAYWTKVFADNGLPEPRVTYQWIPAGQSAASACADSSTSGDDIAAYCSADDTISISEAFASRIYDGELDHALPGSSQGYGGTAGDFAVAYIVAHEYGHQIQDELGLFDQYGSQVPTSAFELQADCYAGTWAKSAYDENRLEDGDVQEALDAALAVGDFDASNPSHHGTPEERKAAWSTGFESGDPSACNTYLQAA</sequence>
<dbReference type="OrthoDB" id="9774900at2"/>
<comment type="caution">
    <text evidence="6">The sequence shown here is derived from an EMBL/GenBank/DDBJ whole genome shotgun (WGS) entry which is preliminary data.</text>
</comment>
<dbReference type="Proteomes" id="UP000278962">
    <property type="component" value="Unassembled WGS sequence"/>
</dbReference>
<evidence type="ECO:0008006" key="8">
    <source>
        <dbReference type="Google" id="ProtNLM"/>
    </source>
</evidence>